<dbReference type="RefSeq" id="WP_182633279.1">
    <property type="nucleotide sequence ID" value="NZ_JAALDM010000260.1"/>
</dbReference>
<gene>
    <name evidence="1" type="ORF">ACFFVD_05990</name>
</gene>
<protein>
    <submittedName>
        <fullName evidence="1">Uncharacterized protein</fullName>
    </submittedName>
</protein>
<evidence type="ECO:0000313" key="1">
    <source>
        <dbReference type="EMBL" id="MFB9259350.1"/>
    </source>
</evidence>
<organism evidence="1 2">
    <name type="scientific">Dietzia aerolata</name>
    <dbReference type="NCBI Taxonomy" id="595984"/>
    <lineage>
        <taxon>Bacteria</taxon>
        <taxon>Bacillati</taxon>
        <taxon>Actinomycetota</taxon>
        <taxon>Actinomycetes</taxon>
        <taxon>Mycobacteriales</taxon>
        <taxon>Dietziaceae</taxon>
        <taxon>Dietzia</taxon>
    </lineage>
</organism>
<name>A0ABV5JNQ9_9ACTN</name>
<proteinExistence type="predicted"/>
<accession>A0ABV5JNQ9</accession>
<sequence length="51" mass="5322">MGRLFLDPQDLIRIAPALLGSLGYSFTWGSLANIVTSVDGINAGLGGPGRY</sequence>
<keyword evidence="2" id="KW-1185">Reference proteome</keyword>
<dbReference type="Proteomes" id="UP001589700">
    <property type="component" value="Unassembled WGS sequence"/>
</dbReference>
<dbReference type="EMBL" id="JBHMDY010000004">
    <property type="protein sequence ID" value="MFB9259350.1"/>
    <property type="molecule type" value="Genomic_DNA"/>
</dbReference>
<reference evidence="1 2" key="1">
    <citation type="submission" date="2024-09" db="EMBL/GenBank/DDBJ databases">
        <authorList>
            <person name="Sun Q."/>
            <person name="Mori K."/>
        </authorList>
    </citation>
    <scope>NUCLEOTIDE SEQUENCE [LARGE SCALE GENOMIC DNA]</scope>
    <source>
        <strain evidence="1 2">CCM 7659</strain>
    </source>
</reference>
<evidence type="ECO:0000313" key="2">
    <source>
        <dbReference type="Proteomes" id="UP001589700"/>
    </source>
</evidence>
<comment type="caution">
    <text evidence="1">The sequence shown here is derived from an EMBL/GenBank/DDBJ whole genome shotgun (WGS) entry which is preliminary data.</text>
</comment>